<dbReference type="KEGG" id="pdh:B9T62_09375"/>
<dbReference type="Proteomes" id="UP000249890">
    <property type="component" value="Chromosome"/>
</dbReference>
<evidence type="ECO:0000256" key="1">
    <source>
        <dbReference type="SAM" id="Phobius"/>
    </source>
</evidence>
<keyword evidence="1" id="KW-1133">Transmembrane helix</keyword>
<evidence type="ECO:0000313" key="2">
    <source>
        <dbReference type="EMBL" id="ASA20978.1"/>
    </source>
</evidence>
<keyword evidence="1" id="KW-0472">Membrane</keyword>
<dbReference type="EMBL" id="CP021780">
    <property type="protein sequence ID" value="ASA20978.1"/>
    <property type="molecule type" value="Genomic_DNA"/>
</dbReference>
<dbReference type="OrthoDB" id="2640970at2"/>
<name>A0A2Z2KQ63_9BACL</name>
<keyword evidence="3" id="KW-1185">Reference proteome</keyword>
<dbReference type="NCBIfam" id="TIGR04223">
    <property type="entry name" value="quorum_AgrD"/>
    <property type="match status" value="1"/>
</dbReference>
<evidence type="ECO:0008006" key="4">
    <source>
        <dbReference type="Google" id="ProtNLM"/>
    </source>
</evidence>
<evidence type="ECO:0000313" key="3">
    <source>
        <dbReference type="Proteomes" id="UP000249890"/>
    </source>
</evidence>
<feature type="transmembrane region" description="Helical" evidence="1">
    <location>
        <begin position="12"/>
        <end position="37"/>
    </location>
</feature>
<organism evidence="2 3">
    <name type="scientific">Paenibacillus donghaensis</name>
    <dbReference type="NCBI Taxonomy" id="414771"/>
    <lineage>
        <taxon>Bacteria</taxon>
        <taxon>Bacillati</taxon>
        <taxon>Bacillota</taxon>
        <taxon>Bacilli</taxon>
        <taxon>Bacillales</taxon>
        <taxon>Paenibacillaceae</taxon>
        <taxon>Paenibacillus</taxon>
    </lineage>
</organism>
<dbReference type="AlphaFoldDB" id="A0A2Z2KQ63"/>
<gene>
    <name evidence="2" type="ORF">B9T62_09375</name>
</gene>
<reference evidence="2 3" key="1">
    <citation type="submission" date="2017-06" db="EMBL/GenBank/DDBJ databases">
        <title>Complete genome sequence of Paenibacillus donghaensis KCTC 13049T isolated from East Sea sediment, South Korea.</title>
        <authorList>
            <person name="Jung B.K."/>
            <person name="Hong S.-J."/>
            <person name="Shin J.-H."/>
        </authorList>
    </citation>
    <scope>NUCLEOTIDE SEQUENCE [LARGE SCALE GENOMIC DNA]</scope>
    <source>
        <strain evidence="2 3">KCTC 13049</strain>
    </source>
</reference>
<keyword evidence="1" id="KW-0812">Transmembrane</keyword>
<dbReference type="InterPro" id="IPR009229">
    <property type="entry name" value="AgrD"/>
</dbReference>
<protein>
    <recommendedName>
        <fullName evidence="4">Cyclic lactone autoinducer peptide</fullName>
    </recommendedName>
</protein>
<sequence>MLNLVKKVNRSAAFGAASFLSVIALGIVNTASIVFIYSGETPEELLK</sequence>
<accession>A0A2Z2KQ63</accession>
<dbReference type="RefSeq" id="WP_087914993.1">
    <property type="nucleotide sequence ID" value="NZ_CP021780.1"/>
</dbReference>
<proteinExistence type="predicted"/>